<comment type="subcellular location">
    <subcellularLocation>
        <location evidence="1">Membrane</location>
        <topology evidence="1">Multi-pass membrane protein</topology>
    </subcellularLocation>
</comment>
<feature type="region of interest" description="Disordered" evidence="5">
    <location>
        <begin position="621"/>
        <end position="731"/>
    </location>
</feature>
<evidence type="ECO:0000313" key="7">
    <source>
        <dbReference type="EMBL" id="KAF2492963.1"/>
    </source>
</evidence>
<gene>
    <name evidence="7" type="ORF">BU16DRAFT_564265</name>
</gene>
<name>A0A6A6QMK0_9PEZI</name>
<evidence type="ECO:0000256" key="6">
    <source>
        <dbReference type="SAM" id="Phobius"/>
    </source>
</evidence>
<dbReference type="InterPro" id="IPR045863">
    <property type="entry name" value="CorA_TM1_TM2"/>
</dbReference>
<dbReference type="GO" id="GO:0046873">
    <property type="term" value="F:metal ion transmembrane transporter activity"/>
    <property type="evidence" value="ECO:0007669"/>
    <property type="project" value="InterPro"/>
</dbReference>
<dbReference type="Proteomes" id="UP000799750">
    <property type="component" value="Unassembled WGS sequence"/>
</dbReference>
<evidence type="ECO:0000256" key="4">
    <source>
        <dbReference type="ARBA" id="ARBA00023136"/>
    </source>
</evidence>
<proteinExistence type="predicted"/>
<evidence type="ECO:0000256" key="2">
    <source>
        <dbReference type="ARBA" id="ARBA00022692"/>
    </source>
</evidence>
<reference evidence="7" key="1">
    <citation type="journal article" date="2020" name="Stud. Mycol.">
        <title>101 Dothideomycetes genomes: a test case for predicting lifestyles and emergence of pathogens.</title>
        <authorList>
            <person name="Haridas S."/>
            <person name="Albert R."/>
            <person name="Binder M."/>
            <person name="Bloem J."/>
            <person name="Labutti K."/>
            <person name="Salamov A."/>
            <person name="Andreopoulos B."/>
            <person name="Baker S."/>
            <person name="Barry K."/>
            <person name="Bills G."/>
            <person name="Bluhm B."/>
            <person name="Cannon C."/>
            <person name="Castanera R."/>
            <person name="Culley D."/>
            <person name="Daum C."/>
            <person name="Ezra D."/>
            <person name="Gonzalez J."/>
            <person name="Henrissat B."/>
            <person name="Kuo A."/>
            <person name="Liang C."/>
            <person name="Lipzen A."/>
            <person name="Lutzoni F."/>
            <person name="Magnuson J."/>
            <person name="Mondo S."/>
            <person name="Nolan M."/>
            <person name="Ohm R."/>
            <person name="Pangilinan J."/>
            <person name="Park H.-J."/>
            <person name="Ramirez L."/>
            <person name="Alfaro M."/>
            <person name="Sun H."/>
            <person name="Tritt A."/>
            <person name="Yoshinaga Y."/>
            <person name="Zwiers L.-H."/>
            <person name="Turgeon B."/>
            <person name="Goodwin S."/>
            <person name="Spatafora J."/>
            <person name="Crous P."/>
            <person name="Grigoriev I."/>
        </authorList>
    </citation>
    <scope>NUCLEOTIDE SEQUENCE</scope>
    <source>
        <strain evidence="7">CBS 269.34</strain>
    </source>
</reference>
<dbReference type="InterPro" id="IPR002523">
    <property type="entry name" value="MgTranspt_CorA/ZnTranspt_ZntB"/>
</dbReference>
<keyword evidence="2 6" id="KW-0812">Transmembrane</keyword>
<evidence type="ECO:0000313" key="8">
    <source>
        <dbReference type="Proteomes" id="UP000799750"/>
    </source>
</evidence>
<evidence type="ECO:0000256" key="1">
    <source>
        <dbReference type="ARBA" id="ARBA00004141"/>
    </source>
</evidence>
<feature type="compositionally biased region" description="Polar residues" evidence="5">
    <location>
        <begin position="659"/>
        <end position="682"/>
    </location>
</feature>
<sequence length="731" mass="82701">MAGNSFISSRRGARVGTVFEVLEEAGGAGARVHTIADKDGSSEIPAEQCLVSGKLDHVEFDLSYLREVISYVQEVYPEGFALTEGLDPTIGDSEFYKETNPASDSRVLRETCAFVGEILDFGQKGYCVRSVDAFTKGAFWDVIRSSGYDAPPSFKGGLHLNSSHLSRIGSPTVGRIIVVETISSKVLVALHTALEHFFAVTTTIDLYPGESRLGSDVPYDEMSRARHYAIKYLYILSFEDRVKLPMRHRLKVKELYKDKKADFYIGLGTTAMQLSEEIDQVKGLPPYAPFKPWSILVVPAVPHLRLWREHRLETDVRLANASEAWIWVIAAEHKYVYDHMMSLFQKISAKVSPPRDFMFNLDYIEELLFDDENYTKSELYFWAHQSLEMIQGTLKEIIEQWDMYSSNTDLFDFRKESQRSEKAKHYAARMEQVSKGMEDLIKKFRGLIEDCKSKQKAIAALRDGLFNGSAVLESRNSSKSADQSLKQSQIAIAQGENIKILTLVSIFFLPLAFVTSVFGMTNLPSSVSMKSFGIALVFICIPSYTLIGSFMSERGMNRWHAIIGWFEHNVYPQRWRTLKIRNVLLGSFWLANWEWEPWAPPLNQPPIPIRRAVFSPMMVDESTSSNERLPVDNSKDVGVTQSAHANEEDEEDRTRARDQPSTTATSKGQQPTGNGSKDQPLTDSGRRDQQSADNETKPPKWRLWNRGGPSKETLKGNKERDVEKEAASRDK</sequence>
<dbReference type="Pfam" id="PF01544">
    <property type="entry name" value="CorA"/>
    <property type="match status" value="1"/>
</dbReference>
<evidence type="ECO:0000256" key="5">
    <source>
        <dbReference type="SAM" id="MobiDB-lite"/>
    </source>
</evidence>
<feature type="compositionally biased region" description="Basic and acidic residues" evidence="5">
    <location>
        <begin position="712"/>
        <end position="731"/>
    </location>
</feature>
<accession>A0A6A6QMK0</accession>
<dbReference type="SUPFAM" id="SSF144083">
    <property type="entry name" value="Magnesium transport protein CorA, transmembrane region"/>
    <property type="match status" value="1"/>
</dbReference>
<evidence type="ECO:0008006" key="9">
    <source>
        <dbReference type="Google" id="ProtNLM"/>
    </source>
</evidence>
<dbReference type="EMBL" id="MU004193">
    <property type="protein sequence ID" value="KAF2492963.1"/>
    <property type="molecule type" value="Genomic_DNA"/>
</dbReference>
<dbReference type="AlphaFoldDB" id="A0A6A6QMK0"/>
<protein>
    <recommendedName>
        <fullName evidence="9">Cora-domain-containing protein</fullName>
    </recommendedName>
</protein>
<feature type="transmembrane region" description="Helical" evidence="6">
    <location>
        <begin position="532"/>
        <end position="551"/>
    </location>
</feature>
<keyword evidence="8" id="KW-1185">Reference proteome</keyword>
<feature type="compositionally biased region" description="Basic and acidic residues" evidence="5">
    <location>
        <begin position="684"/>
        <end position="698"/>
    </location>
</feature>
<feature type="transmembrane region" description="Helical" evidence="6">
    <location>
        <begin position="500"/>
        <end position="520"/>
    </location>
</feature>
<organism evidence="7 8">
    <name type="scientific">Lophium mytilinum</name>
    <dbReference type="NCBI Taxonomy" id="390894"/>
    <lineage>
        <taxon>Eukaryota</taxon>
        <taxon>Fungi</taxon>
        <taxon>Dikarya</taxon>
        <taxon>Ascomycota</taxon>
        <taxon>Pezizomycotina</taxon>
        <taxon>Dothideomycetes</taxon>
        <taxon>Pleosporomycetidae</taxon>
        <taxon>Mytilinidiales</taxon>
        <taxon>Mytilinidiaceae</taxon>
        <taxon>Lophium</taxon>
    </lineage>
</organism>
<evidence type="ECO:0000256" key="3">
    <source>
        <dbReference type="ARBA" id="ARBA00022989"/>
    </source>
</evidence>
<dbReference type="OrthoDB" id="426293at2759"/>
<keyword evidence="3 6" id="KW-1133">Transmembrane helix</keyword>
<dbReference type="GO" id="GO:0016020">
    <property type="term" value="C:membrane"/>
    <property type="evidence" value="ECO:0007669"/>
    <property type="project" value="UniProtKB-SubCell"/>
</dbReference>
<keyword evidence="4 6" id="KW-0472">Membrane</keyword>
<dbReference type="Gene3D" id="1.20.58.340">
    <property type="entry name" value="Magnesium transport protein CorA, transmembrane region"/>
    <property type="match status" value="1"/>
</dbReference>